<reference evidence="2 3" key="1">
    <citation type="submission" date="2016-07" db="EMBL/GenBank/DDBJ databases">
        <title>Pervasive Adenine N6-methylation of Active Genes in Fungi.</title>
        <authorList>
            <consortium name="DOE Joint Genome Institute"/>
            <person name="Mondo S.J."/>
            <person name="Dannebaum R.O."/>
            <person name="Kuo R.C."/>
            <person name="Labutti K."/>
            <person name="Haridas S."/>
            <person name="Kuo A."/>
            <person name="Salamov A."/>
            <person name="Ahrendt S.R."/>
            <person name="Lipzen A."/>
            <person name="Sullivan W."/>
            <person name="Andreopoulos W.B."/>
            <person name="Clum A."/>
            <person name="Lindquist E."/>
            <person name="Daum C."/>
            <person name="Ramamoorthy G.K."/>
            <person name="Gryganskyi A."/>
            <person name="Culley D."/>
            <person name="Magnuson J.K."/>
            <person name="James T.Y."/>
            <person name="O'Malley M.A."/>
            <person name="Stajich J.E."/>
            <person name="Spatafora J.W."/>
            <person name="Visel A."/>
            <person name="Grigoriev I.V."/>
        </authorList>
    </citation>
    <scope>NUCLEOTIDE SEQUENCE [LARGE SCALE GENOMIC DNA]</scope>
    <source>
        <strain evidence="2 3">68-887.2</strain>
    </source>
</reference>
<evidence type="ECO:0000313" key="2">
    <source>
        <dbReference type="EMBL" id="ORY35672.1"/>
    </source>
</evidence>
<feature type="region of interest" description="Disordered" evidence="1">
    <location>
        <begin position="1"/>
        <end position="43"/>
    </location>
</feature>
<evidence type="ECO:0000256" key="1">
    <source>
        <dbReference type="SAM" id="MobiDB-lite"/>
    </source>
</evidence>
<dbReference type="InParanoid" id="A0A1Y2BLN3"/>
<protein>
    <submittedName>
        <fullName evidence="2">Uncharacterized protein</fullName>
    </submittedName>
</protein>
<name>A0A1Y2BLN3_9TREE</name>
<accession>A0A1Y2BLN3</accession>
<gene>
    <name evidence="2" type="ORF">BCR39DRAFT_511435</name>
</gene>
<comment type="caution">
    <text evidence="2">The sequence shown here is derived from an EMBL/GenBank/DDBJ whole genome shotgun (WGS) entry which is preliminary data.</text>
</comment>
<dbReference type="EMBL" id="MCFC01000001">
    <property type="protein sequence ID" value="ORY35672.1"/>
    <property type="molecule type" value="Genomic_DNA"/>
</dbReference>
<organism evidence="2 3">
    <name type="scientific">Naematelia encephala</name>
    <dbReference type="NCBI Taxonomy" id="71784"/>
    <lineage>
        <taxon>Eukaryota</taxon>
        <taxon>Fungi</taxon>
        <taxon>Dikarya</taxon>
        <taxon>Basidiomycota</taxon>
        <taxon>Agaricomycotina</taxon>
        <taxon>Tremellomycetes</taxon>
        <taxon>Tremellales</taxon>
        <taxon>Naemateliaceae</taxon>
        <taxon>Naematelia</taxon>
    </lineage>
</organism>
<sequence>MPDTPNPIEDSKADTRKGSHASVSNTSAASEDHDHQDTDEDRELDVTAFQALCMSYLPPIERTMRSLVEAETGGESEHVIGIETAC</sequence>
<keyword evidence="3" id="KW-1185">Reference proteome</keyword>
<dbReference type="Proteomes" id="UP000193986">
    <property type="component" value="Unassembled WGS sequence"/>
</dbReference>
<evidence type="ECO:0000313" key="3">
    <source>
        <dbReference type="Proteomes" id="UP000193986"/>
    </source>
</evidence>
<proteinExistence type="predicted"/>
<dbReference type="AlphaFoldDB" id="A0A1Y2BLN3"/>